<sequence>MLDVGRNLLTLIANEKESAEQDNMRVYIGNIPDHFALSDPEDVNMIQPKFPPKVDIMSPIAGCLRNFGFPRSFAANCWI</sequence>
<evidence type="ECO:0000313" key="2">
    <source>
        <dbReference type="Proteomes" id="UP001162131"/>
    </source>
</evidence>
<evidence type="ECO:0000313" key="1">
    <source>
        <dbReference type="EMBL" id="CAG9309897.1"/>
    </source>
</evidence>
<gene>
    <name evidence="1" type="ORF">BSTOLATCC_MIC112</name>
</gene>
<dbReference type="EMBL" id="CAJZBQ010000001">
    <property type="protein sequence ID" value="CAG9309897.1"/>
    <property type="molecule type" value="Genomic_DNA"/>
</dbReference>
<dbReference type="AlphaFoldDB" id="A0AAU9I8M9"/>
<name>A0AAU9I8M9_9CILI</name>
<protein>
    <submittedName>
        <fullName evidence="1">Uncharacterized protein</fullName>
    </submittedName>
</protein>
<accession>A0AAU9I8M9</accession>
<keyword evidence="2" id="KW-1185">Reference proteome</keyword>
<organism evidence="1 2">
    <name type="scientific">Blepharisma stoltei</name>
    <dbReference type="NCBI Taxonomy" id="1481888"/>
    <lineage>
        <taxon>Eukaryota</taxon>
        <taxon>Sar</taxon>
        <taxon>Alveolata</taxon>
        <taxon>Ciliophora</taxon>
        <taxon>Postciliodesmatophora</taxon>
        <taxon>Heterotrichea</taxon>
        <taxon>Heterotrichida</taxon>
        <taxon>Blepharismidae</taxon>
        <taxon>Blepharisma</taxon>
    </lineage>
</organism>
<comment type="caution">
    <text evidence="1">The sequence shown here is derived from an EMBL/GenBank/DDBJ whole genome shotgun (WGS) entry which is preliminary data.</text>
</comment>
<proteinExistence type="predicted"/>
<dbReference type="Proteomes" id="UP001162131">
    <property type="component" value="Unassembled WGS sequence"/>
</dbReference>
<reference evidence="1" key="1">
    <citation type="submission" date="2021-09" db="EMBL/GenBank/DDBJ databases">
        <authorList>
            <consortium name="AG Swart"/>
            <person name="Singh M."/>
            <person name="Singh A."/>
            <person name="Seah K."/>
            <person name="Emmerich C."/>
        </authorList>
    </citation>
    <scope>NUCLEOTIDE SEQUENCE</scope>
    <source>
        <strain evidence="1">ATCC30299</strain>
    </source>
</reference>